<gene>
    <name evidence="3" type="ORF">HMI46_10750</name>
</gene>
<dbReference type="GO" id="GO:0003677">
    <property type="term" value="F:DNA binding"/>
    <property type="evidence" value="ECO:0007669"/>
    <property type="project" value="UniProtKB-KW"/>
</dbReference>
<comment type="caution">
    <text evidence="3">The sequence shown here is derived from an EMBL/GenBank/DDBJ whole genome shotgun (WGS) entry which is preliminary data.</text>
</comment>
<keyword evidence="1" id="KW-0238">DNA-binding</keyword>
<reference evidence="3 4" key="1">
    <citation type="submission" date="2020-05" db="EMBL/GenBank/DDBJ databases">
        <title>Whole genome sequencing and identification of novel metabolites from Paenibacillus alvei strain JR949.</title>
        <authorList>
            <person name="Rajendhran J."/>
            <person name="Sree Pranav P."/>
            <person name="Mahalakshmi B."/>
            <person name="Karthikeyan R."/>
        </authorList>
    </citation>
    <scope>NUCLEOTIDE SEQUENCE [LARGE SCALE GENOMIC DNA]</scope>
    <source>
        <strain evidence="3 4">JR949</strain>
    </source>
</reference>
<evidence type="ECO:0000313" key="3">
    <source>
        <dbReference type="EMBL" id="NOJ71032.1"/>
    </source>
</evidence>
<dbReference type="SUPFAM" id="SSF47413">
    <property type="entry name" value="lambda repressor-like DNA-binding domains"/>
    <property type="match status" value="1"/>
</dbReference>
<dbReference type="Gene3D" id="1.10.260.40">
    <property type="entry name" value="lambda repressor-like DNA-binding domains"/>
    <property type="match status" value="1"/>
</dbReference>
<dbReference type="PANTHER" id="PTHR46797:SF1">
    <property type="entry name" value="METHYLPHOSPHONATE SYNTHASE"/>
    <property type="match status" value="1"/>
</dbReference>
<dbReference type="GO" id="GO:0005829">
    <property type="term" value="C:cytosol"/>
    <property type="evidence" value="ECO:0007669"/>
    <property type="project" value="TreeGrafter"/>
</dbReference>
<dbReference type="InterPro" id="IPR010982">
    <property type="entry name" value="Lambda_DNA-bd_dom_sf"/>
</dbReference>
<dbReference type="EMBL" id="JABFOR010000010">
    <property type="protein sequence ID" value="NOJ71032.1"/>
    <property type="molecule type" value="Genomic_DNA"/>
</dbReference>
<protein>
    <submittedName>
        <fullName evidence="3">Helix-turn-helix domain-containing protein</fullName>
    </submittedName>
</protein>
<dbReference type="SMART" id="SM00530">
    <property type="entry name" value="HTH_XRE"/>
    <property type="match status" value="1"/>
</dbReference>
<dbReference type="InterPro" id="IPR001387">
    <property type="entry name" value="Cro/C1-type_HTH"/>
</dbReference>
<organism evidence="3 4">
    <name type="scientific">Paenibacillus alvei</name>
    <name type="common">Bacillus alvei</name>
    <dbReference type="NCBI Taxonomy" id="44250"/>
    <lineage>
        <taxon>Bacteria</taxon>
        <taxon>Bacillati</taxon>
        <taxon>Bacillota</taxon>
        <taxon>Bacilli</taxon>
        <taxon>Bacillales</taxon>
        <taxon>Paenibacillaceae</taxon>
        <taxon>Paenibacillus</taxon>
    </lineage>
</organism>
<dbReference type="SUPFAM" id="SSF48452">
    <property type="entry name" value="TPR-like"/>
    <property type="match status" value="1"/>
</dbReference>
<feature type="domain" description="HTH cro/C1-type" evidence="2">
    <location>
        <begin position="15"/>
        <end position="70"/>
    </location>
</feature>
<dbReference type="Pfam" id="PF01381">
    <property type="entry name" value="HTH_3"/>
    <property type="match status" value="1"/>
</dbReference>
<dbReference type="Gene3D" id="1.25.40.10">
    <property type="entry name" value="Tetratricopeptide repeat domain"/>
    <property type="match status" value="1"/>
</dbReference>
<evidence type="ECO:0000256" key="1">
    <source>
        <dbReference type="ARBA" id="ARBA00023125"/>
    </source>
</evidence>
<dbReference type="Proteomes" id="UP000552038">
    <property type="component" value="Unassembled WGS sequence"/>
</dbReference>
<dbReference type="InterPro" id="IPR011990">
    <property type="entry name" value="TPR-like_helical_dom_sf"/>
</dbReference>
<accession>A0AAP7DHX6</accession>
<dbReference type="CDD" id="cd00093">
    <property type="entry name" value="HTH_XRE"/>
    <property type="match status" value="1"/>
</dbReference>
<dbReference type="GO" id="GO:0003700">
    <property type="term" value="F:DNA-binding transcription factor activity"/>
    <property type="evidence" value="ECO:0007669"/>
    <property type="project" value="TreeGrafter"/>
</dbReference>
<proteinExistence type="predicted"/>
<dbReference type="InterPro" id="IPR050807">
    <property type="entry name" value="TransReg_Diox_bact_type"/>
</dbReference>
<dbReference type="PANTHER" id="PTHR46797">
    <property type="entry name" value="HTH-TYPE TRANSCRIPTIONAL REGULATOR"/>
    <property type="match status" value="1"/>
</dbReference>
<name>A0AAP7DHX6_PAEAL</name>
<evidence type="ECO:0000313" key="4">
    <source>
        <dbReference type="Proteomes" id="UP000552038"/>
    </source>
</evidence>
<sequence length="421" mass="48277">MLKTASIIKTIGELIQDTRRALNLTITQLSELSGINKSTISRIESSEIKRPDFSTLKSLVTALDIPYETLVDYYVEDEKRTDLLFDILHATILRRSSIELIRKVAAKYLEAPNGDSLDLTDMLYQHIGSIEDTSIRLSLYSLIIDHSRSHGIMPYIAKGLYQQYLIERNDFSKLKETYYSGKYILNYMDFFPQLEKIELYYKLGIHALSLKLFQESIEHCKNVLVHGDGPYKVHALGVLRDAYFGLGEYKESELYSIQYKQFDYPHIRENTLLMEALINARQGRVDLSVQQLSSFIEKCSSDYVVPATNQLLRLYLQRKDLEQAGRLIESGGIDPSFLTQSNPLVRSRYADHLQLKGEYYLAVGEPEKGISYLLDGAMEYSKINDTIEEKKCLNMVVNYHLGNNITMNKGTLEQLGAYFTT</sequence>
<dbReference type="AlphaFoldDB" id="A0AAP7DHX6"/>
<evidence type="ECO:0000259" key="2">
    <source>
        <dbReference type="PROSITE" id="PS50943"/>
    </source>
</evidence>
<dbReference type="PROSITE" id="PS50943">
    <property type="entry name" value="HTH_CROC1"/>
    <property type="match status" value="1"/>
</dbReference>